<dbReference type="Proteomes" id="UP000443582">
    <property type="component" value="Unassembled WGS sequence"/>
</dbReference>
<dbReference type="InterPro" id="IPR013785">
    <property type="entry name" value="Aldolase_TIM"/>
</dbReference>
<dbReference type="PANTHER" id="PTHR32332">
    <property type="entry name" value="2-NITROPROPANE DIOXYGENASE"/>
    <property type="match status" value="1"/>
</dbReference>
<keyword evidence="1" id="KW-0285">Flavoprotein</keyword>
<evidence type="ECO:0000256" key="3">
    <source>
        <dbReference type="ARBA" id="ARBA00023002"/>
    </source>
</evidence>
<dbReference type="InterPro" id="IPR004136">
    <property type="entry name" value="NMO"/>
</dbReference>
<dbReference type="SUPFAM" id="SSF51412">
    <property type="entry name" value="Inosine monophosphate dehydrogenase (IMPDH)"/>
    <property type="match status" value="1"/>
</dbReference>
<dbReference type="Gene3D" id="3.20.20.70">
    <property type="entry name" value="Aldolase class I"/>
    <property type="match status" value="1"/>
</dbReference>
<dbReference type="RefSeq" id="WP_115362552.1">
    <property type="nucleotide sequence ID" value="NZ_QDKL01000003.1"/>
</dbReference>
<keyword evidence="5" id="KW-1185">Reference proteome</keyword>
<evidence type="ECO:0000313" key="5">
    <source>
        <dbReference type="Proteomes" id="UP000443582"/>
    </source>
</evidence>
<keyword evidence="3" id="KW-0560">Oxidoreductase</keyword>
<organism evidence="4 5">
    <name type="scientific">Halobacteriovorax vibrionivorans</name>
    <dbReference type="NCBI Taxonomy" id="2152716"/>
    <lineage>
        <taxon>Bacteria</taxon>
        <taxon>Pseudomonadati</taxon>
        <taxon>Bdellovibrionota</taxon>
        <taxon>Bacteriovoracia</taxon>
        <taxon>Bacteriovoracales</taxon>
        <taxon>Halobacteriovoraceae</taxon>
        <taxon>Halobacteriovorax</taxon>
    </lineage>
</organism>
<evidence type="ECO:0000256" key="2">
    <source>
        <dbReference type="ARBA" id="ARBA00022643"/>
    </source>
</evidence>
<protein>
    <submittedName>
        <fullName evidence="4">DUF561 domain-containing protein</fullName>
    </submittedName>
</protein>
<accession>A0ABY0IGC1</accession>
<dbReference type="EMBL" id="QDKL01000003">
    <property type="protein sequence ID" value="RZF20589.1"/>
    <property type="molecule type" value="Genomic_DNA"/>
</dbReference>
<evidence type="ECO:0000256" key="1">
    <source>
        <dbReference type="ARBA" id="ARBA00022630"/>
    </source>
</evidence>
<proteinExistence type="predicted"/>
<keyword evidence="2" id="KW-0288">FMN</keyword>
<dbReference type="Pfam" id="PF03060">
    <property type="entry name" value="NMO"/>
    <property type="match status" value="2"/>
</dbReference>
<comment type="caution">
    <text evidence="4">The sequence shown here is derived from an EMBL/GenBank/DDBJ whole genome shotgun (WGS) entry which is preliminary data.</text>
</comment>
<name>A0ABY0IGC1_9BACT</name>
<gene>
    <name evidence="4" type="ORF">DAY19_11430</name>
</gene>
<evidence type="ECO:0000313" key="4">
    <source>
        <dbReference type="EMBL" id="RZF20589.1"/>
    </source>
</evidence>
<dbReference type="PANTHER" id="PTHR32332:SF20">
    <property type="entry name" value="2-NITROPROPANE DIOXYGENASE-LIKE PROTEIN"/>
    <property type="match status" value="1"/>
</dbReference>
<dbReference type="CDD" id="cd04730">
    <property type="entry name" value="NPD_like"/>
    <property type="match status" value="1"/>
</dbReference>
<sequence>MNFKDCGKDICELFNIDYPIIQGGMVWVSGSKLAAAVSNAGGLGLIGAGSMKPELLKEHLKKAHDLLEDGKHIGVNVPLLYRLAEEQIQVCLDAGIKIFFTSAGSPKKYTKFLKDQGCTVVHVTSSPLLAKKCEDAGVDAIVAEGFEAGGHNGRDEITTMCLIPQVCDTVKIPVIAAGGIFDKRTIKAALCLGASGVQLGTRFLMTKESSAHQNYKDKIIAAGPGDTRLQMKPHVPVRLLKNKFATESLKLELECAPVEKLIEHLGKGRAKLGMLDGDTDEGELEVGQASGAINDLPSVSELMKDFSTIF</sequence>
<reference evidence="5" key="1">
    <citation type="journal article" date="2019" name="Int. J. Syst. Evol. Microbiol.">
        <title>Halobacteriovorax valvorus sp. nov., a novel prokaryotic predator isolated from coastal seawater of China.</title>
        <authorList>
            <person name="Chen M.-X."/>
        </authorList>
    </citation>
    <scope>NUCLEOTIDE SEQUENCE [LARGE SCALE GENOMIC DNA]</scope>
    <source>
        <strain evidence="5">BL9</strain>
    </source>
</reference>